<keyword evidence="2" id="KW-0808">Transferase</keyword>
<feature type="domain" description="Aminoglycoside phosphotransferase" evidence="1">
    <location>
        <begin position="10"/>
        <end position="42"/>
    </location>
</feature>
<reference evidence="2 3" key="1">
    <citation type="journal article" date="2016" name="Genome Biol. Evol.">
        <title>Divergent and convergent evolution of fungal pathogenicity.</title>
        <authorList>
            <person name="Shang Y."/>
            <person name="Xiao G."/>
            <person name="Zheng P."/>
            <person name="Cen K."/>
            <person name="Zhan S."/>
            <person name="Wang C."/>
        </authorList>
    </citation>
    <scope>NUCLEOTIDE SEQUENCE [LARGE SCALE GENOMIC DNA]</scope>
    <source>
        <strain evidence="2 3">RCEF 1005</strain>
    </source>
</reference>
<dbReference type="InterPro" id="IPR011009">
    <property type="entry name" value="Kinase-like_dom_sf"/>
</dbReference>
<dbReference type="AlphaFoldDB" id="A0A168HKA8"/>
<protein>
    <submittedName>
        <fullName evidence="2">Phosphotransferase enzyme family protein</fullName>
    </submittedName>
</protein>
<organism evidence="2 3">
    <name type="scientific">Akanthomyces lecanii RCEF 1005</name>
    <dbReference type="NCBI Taxonomy" id="1081108"/>
    <lineage>
        <taxon>Eukaryota</taxon>
        <taxon>Fungi</taxon>
        <taxon>Dikarya</taxon>
        <taxon>Ascomycota</taxon>
        <taxon>Pezizomycotina</taxon>
        <taxon>Sordariomycetes</taxon>
        <taxon>Hypocreomycetidae</taxon>
        <taxon>Hypocreales</taxon>
        <taxon>Cordycipitaceae</taxon>
        <taxon>Akanthomyces</taxon>
        <taxon>Cordyceps confragosa</taxon>
    </lineage>
</organism>
<dbReference type="Pfam" id="PF01636">
    <property type="entry name" value="APH"/>
    <property type="match status" value="1"/>
</dbReference>
<keyword evidence="3" id="KW-1185">Reference proteome</keyword>
<dbReference type="SUPFAM" id="SSF56112">
    <property type="entry name" value="Protein kinase-like (PK-like)"/>
    <property type="match status" value="1"/>
</dbReference>
<dbReference type="InterPro" id="IPR002575">
    <property type="entry name" value="Aminoglycoside_PTrfase"/>
</dbReference>
<accession>A0A168HKA8</accession>
<evidence type="ECO:0000259" key="1">
    <source>
        <dbReference type="Pfam" id="PF01636"/>
    </source>
</evidence>
<dbReference type="GO" id="GO:0016740">
    <property type="term" value="F:transferase activity"/>
    <property type="evidence" value="ECO:0007669"/>
    <property type="project" value="UniProtKB-KW"/>
</dbReference>
<dbReference type="Proteomes" id="UP000076881">
    <property type="component" value="Unassembled WGS sequence"/>
</dbReference>
<gene>
    <name evidence="2" type="ORF">LEL_04712</name>
</gene>
<dbReference type="STRING" id="1081108.A0A168HKA8"/>
<sequence>MRSMQSDDSDTFVLTHPDLHYANIIVDEGLKIQGIIDWECASTIAQYLFTPPAWVTGHEGRGLLFPLREINDDFRKALELSEHQESKNHWRLHEESSVHLATAQILCRPNKLERLFYEYIFSAMFTGSHDEVISLFFADDKNLALAEEVDQQLKASERYTAYLEESGLYAYIEEERARTGEVEARIMKILFPDNRNSCLALCLFQGVLLISQVCKLLY</sequence>
<dbReference type="OrthoDB" id="10003767at2759"/>
<dbReference type="EMBL" id="AZHF01000003">
    <property type="protein sequence ID" value="OAA77889.1"/>
    <property type="molecule type" value="Genomic_DNA"/>
</dbReference>
<dbReference type="InterPro" id="IPR051678">
    <property type="entry name" value="AGP_Transferase"/>
</dbReference>
<dbReference type="Gene3D" id="3.90.1200.10">
    <property type="match status" value="1"/>
</dbReference>
<name>A0A168HKA8_CORDF</name>
<evidence type="ECO:0000313" key="2">
    <source>
        <dbReference type="EMBL" id="OAA77889.1"/>
    </source>
</evidence>
<evidence type="ECO:0000313" key="3">
    <source>
        <dbReference type="Proteomes" id="UP000076881"/>
    </source>
</evidence>
<dbReference type="PANTHER" id="PTHR21310">
    <property type="entry name" value="AMINOGLYCOSIDE PHOSPHOTRANSFERASE-RELATED-RELATED"/>
    <property type="match status" value="1"/>
</dbReference>
<comment type="caution">
    <text evidence="2">The sequence shown here is derived from an EMBL/GenBank/DDBJ whole genome shotgun (WGS) entry which is preliminary data.</text>
</comment>
<dbReference type="PANTHER" id="PTHR21310:SF15">
    <property type="entry name" value="AMINOGLYCOSIDE PHOSPHOTRANSFERASE DOMAIN-CONTAINING PROTEIN"/>
    <property type="match status" value="1"/>
</dbReference>
<proteinExistence type="predicted"/>